<accession>A0A7L7LD82</accession>
<organism evidence="1 2">
    <name type="scientific">Adhaeribacter radiodurans</name>
    <dbReference type="NCBI Taxonomy" id="2745197"/>
    <lineage>
        <taxon>Bacteria</taxon>
        <taxon>Pseudomonadati</taxon>
        <taxon>Bacteroidota</taxon>
        <taxon>Cytophagia</taxon>
        <taxon>Cytophagales</taxon>
        <taxon>Hymenobacteraceae</taxon>
        <taxon>Adhaeribacter</taxon>
    </lineage>
</organism>
<keyword evidence="1" id="KW-0238">DNA-binding</keyword>
<dbReference type="PANTHER" id="PTHR38479">
    <property type="entry name" value="LMO0824 PROTEIN"/>
    <property type="match status" value="1"/>
</dbReference>
<name>A0A7L7LD82_9BACT</name>
<keyword evidence="2" id="KW-1185">Reference proteome</keyword>
<evidence type="ECO:0000313" key="1">
    <source>
        <dbReference type="EMBL" id="QMU30733.1"/>
    </source>
</evidence>
<sequence>MDIALHRLFNQQIEKNRFSTPLDLIRWLGAIQAQDYAMAKWAMALRLPNGTDAVIEDALNQSNIIRTHIMRPTWHFVAASDIRWMLQLTAPHLKRIAASMNRQLELDEQVFSKIYQILFKSLEGGNHLSRQEIMATINQAGILTNGLRAGHIMFQAELDGVVCNGVKQNKQFTYALLDEKVPPCTKNFTRHEALAELAMRYFTSHGPATIQDFTWWSGLTLTDARLGLNQVKTNLISETIEDLTYWLADEATPETYNPASLHLLPAFDEFMISYKNRTASLLPAHFKETITGNGIFKPIIVVNGKVVGLWQTSPEKSKIKLHLSLFDSTVKLDKELLAAAVQKYAVFRNALIEIS</sequence>
<dbReference type="KEGG" id="add:HUW48_23090"/>
<proteinExistence type="predicted"/>
<dbReference type="PANTHER" id="PTHR38479:SF2">
    <property type="entry name" value="WINGED HELIX DNA-BINDING DOMAIN-CONTAINING PROTEIN"/>
    <property type="match status" value="1"/>
</dbReference>
<gene>
    <name evidence="1" type="ORF">HUW48_23090</name>
</gene>
<dbReference type="EMBL" id="CP055153">
    <property type="protein sequence ID" value="QMU30733.1"/>
    <property type="molecule type" value="Genomic_DNA"/>
</dbReference>
<evidence type="ECO:0000313" key="2">
    <source>
        <dbReference type="Proteomes" id="UP000514509"/>
    </source>
</evidence>
<dbReference type="Pfam" id="PF06224">
    <property type="entry name" value="AlkZ-like"/>
    <property type="match status" value="1"/>
</dbReference>
<dbReference type="GO" id="GO:0003677">
    <property type="term" value="F:DNA binding"/>
    <property type="evidence" value="ECO:0007669"/>
    <property type="project" value="UniProtKB-KW"/>
</dbReference>
<reference evidence="1 2" key="1">
    <citation type="submission" date="2020-08" db="EMBL/GenBank/DDBJ databases">
        <title>Adhaeribacter dokdonensis sp. nov., isolated from the rhizosphere of Elymus tsukushiensis, a plant native to the Dokdo Islands, Republic of Korea.</title>
        <authorList>
            <person name="Ghim S.Y."/>
        </authorList>
    </citation>
    <scope>NUCLEOTIDE SEQUENCE [LARGE SCALE GENOMIC DNA]</scope>
    <source>
        <strain evidence="1 2">KUDC8001</strain>
    </source>
</reference>
<dbReference type="AlphaFoldDB" id="A0A7L7LD82"/>
<dbReference type="RefSeq" id="WP_182413175.1">
    <property type="nucleotide sequence ID" value="NZ_CP055153.1"/>
</dbReference>
<dbReference type="InterPro" id="IPR009351">
    <property type="entry name" value="AlkZ-like"/>
</dbReference>
<dbReference type="Proteomes" id="UP000514509">
    <property type="component" value="Chromosome"/>
</dbReference>
<protein>
    <submittedName>
        <fullName evidence="1">Winged helix DNA-binding domain-containing protein</fullName>
    </submittedName>
</protein>